<dbReference type="EMBL" id="FQWD01000007">
    <property type="protein sequence ID" value="SHH20160.1"/>
    <property type="molecule type" value="Genomic_DNA"/>
</dbReference>
<reference evidence="5" key="1">
    <citation type="submission" date="2016-11" db="EMBL/GenBank/DDBJ databases">
        <authorList>
            <person name="Varghese N."/>
            <person name="Submissions S."/>
        </authorList>
    </citation>
    <scope>NUCLEOTIDE SEQUENCE [LARGE SCALE GENOMIC DNA]</scope>
    <source>
        <strain evidence="5">CGMCC 1.8995</strain>
    </source>
</reference>
<dbReference type="AlphaFoldDB" id="A0A1M5R296"/>
<feature type="repeat" description="ANK" evidence="3">
    <location>
        <begin position="277"/>
        <end position="309"/>
    </location>
</feature>
<dbReference type="InterPro" id="IPR002110">
    <property type="entry name" value="Ankyrin_rpt"/>
</dbReference>
<dbReference type="RefSeq" id="WP_073324953.1">
    <property type="nucleotide sequence ID" value="NZ_FQWD01000007.1"/>
</dbReference>
<dbReference type="Gene3D" id="1.25.40.20">
    <property type="entry name" value="Ankyrin repeat-containing domain"/>
    <property type="match status" value="2"/>
</dbReference>
<evidence type="ECO:0000256" key="3">
    <source>
        <dbReference type="PROSITE-ProRule" id="PRU00023"/>
    </source>
</evidence>
<evidence type="ECO:0000256" key="1">
    <source>
        <dbReference type="ARBA" id="ARBA00022737"/>
    </source>
</evidence>
<proteinExistence type="predicted"/>
<keyword evidence="1" id="KW-0677">Repeat</keyword>
<evidence type="ECO:0000313" key="5">
    <source>
        <dbReference type="Proteomes" id="UP000184520"/>
    </source>
</evidence>
<dbReference type="PANTHER" id="PTHR24126">
    <property type="entry name" value="ANKYRIN REPEAT, PH AND SEC7 DOMAIN CONTAINING PROTEIN SECG-RELATED"/>
    <property type="match status" value="1"/>
</dbReference>
<dbReference type="PROSITE" id="PS50297">
    <property type="entry name" value="ANK_REP_REGION"/>
    <property type="match status" value="2"/>
</dbReference>
<accession>A0A1M5R296</accession>
<name>A0A1M5R296_9ALTE</name>
<evidence type="ECO:0000313" key="4">
    <source>
        <dbReference type="EMBL" id="SHH20160.1"/>
    </source>
</evidence>
<feature type="repeat" description="ANK" evidence="3">
    <location>
        <begin position="135"/>
        <end position="167"/>
    </location>
</feature>
<dbReference type="Proteomes" id="UP000184520">
    <property type="component" value="Unassembled WGS sequence"/>
</dbReference>
<dbReference type="PANTHER" id="PTHR24126:SF14">
    <property type="entry name" value="ANK_REP_REGION DOMAIN-CONTAINING PROTEIN"/>
    <property type="match status" value="1"/>
</dbReference>
<organism evidence="4 5">
    <name type="scientific">Marisediminitalea aggregata</name>
    <dbReference type="NCBI Taxonomy" id="634436"/>
    <lineage>
        <taxon>Bacteria</taxon>
        <taxon>Pseudomonadati</taxon>
        <taxon>Pseudomonadota</taxon>
        <taxon>Gammaproteobacteria</taxon>
        <taxon>Alteromonadales</taxon>
        <taxon>Alteromonadaceae</taxon>
        <taxon>Marisediminitalea</taxon>
    </lineage>
</organism>
<evidence type="ECO:0000256" key="2">
    <source>
        <dbReference type="ARBA" id="ARBA00023043"/>
    </source>
</evidence>
<dbReference type="Pfam" id="PF12796">
    <property type="entry name" value="Ank_2"/>
    <property type="match status" value="2"/>
</dbReference>
<dbReference type="PROSITE" id="PS51257">
    <property type="entry name" value="PROKAR_LIPOPROTEIN"/>
    <property type="match status" value="1"/>
</dbReference>
<keyword evidence="5" id="KW-1185">Reference proteome</keyword>
<dbReference type="InterPro" id="IPR036770">
    <property type="entry name" value="Ankyrin_rpt-contain_sf"/>
</dbReference>
<protein>
    <submittedName>
        <fullName evidence="4">Ankyrin repeat</fullName>
    </submittedName>
</protein>
<feature type="repeat" description="ANK" evidence="3">
    <location>
        <begin position="168"/>
        <end position="200"/>
    </location>
</feature>
<keyword evidence="2 3" id="KW-0040">ANK repeat</keyword>
<gene>
    <name evidence="4" type="ORF">SAMN05216361_4005</name>
</gene>
<dbReference type="STRING" id="634436.SAMN05216361_4005"/>
<dbReference type="SMART" id="SM00248">
    <property type="entry name" value="ANK"/>
    <property type="match status" value="6"/>
</dbReference>
<dbReference type="PROSITE" id="PS50088">
    <property type="entry name" value="ANK_REPEAT"/>
    <property type="match status" value="3"/>
</dbReference>
<dbReference type="OrthoDB" id="6329794at2"/>
<dbReference type="SUPFAM" id="SSF48403">
    <property type="entry name" value="Ankyrin repeat"/>
    <property type="match status" value="1"/>
</dbReference>
<sequence length="356" mass="38412">MKFKTGILLIITGLSGCQLEPDYAHVDSTSLTETNQQRLLETKKAILSLDSNKVRTLLTEIDVNAALPDDSRLLAWAIETQTPALVDLLLENGAKVNIAGGNRFSPLIQACRYGNSTVINALLQKDANVQNAIEDGTSAFHLCAASASGDTLAIMIKAGAEINGANTYGQTPLMFAANAGNVNNLTLLLDSGADINQQTQEGYSALFFAIKSQHLDAARAAIARGADVLHSAQDGTTASQLAVYTSNFEFLTWFAKTMPSLLAKEAINTQLTAYDRDGYQLLHQAVKANKPELVSALLALGADPTAMSEPSRLKWRYEANFKTQSYLTPQLTPFEIAEKNKLEHIAALLRNSRGVI</sequence>